<dbReference type="NCBIfam" id="TIGR04183">
    <property type="entry name" value="Por_Secre_tail"/>
    <property type="match status" value="1"/>
</dbReference>
<evidence type="ECO:0000259" key="1">
    <source>
        <dbReference type="Pfam" id="PF18962"/>
    </source>
</evidence>
<name>A0A7V4WTI3_CALAY</name>
<dbReference type="AlphaFoldDB" id="A0A7V4WTI3"/>
<protein>
    <submittedName>
        <fullName evidence="2">T9SS type A sorting domain-containing protein</fullName>
    </submittedName>
</protein>
<dbReference type="Proteomes" id="UP000885779">
    <property type="component" value="Unassembled WGS sequence"/>
</dbReference>
<evidence type="ECO:0000313" key="2">
    <source>
        <dbReference type="EMBL" id="HGY54170.1"/>
    </source>
</evidence>
<proteinExistence type="predicted"/>
<dbReference type="EMBL" id="DRQG01000005">
    <property type="protein sequence ID" value="HGY54170.1"/>
    <property type="molecule type" value="Genomic_DNA"/>
</dbReference>
<sequence>MFKCIFIYLGIVLLVSGGFGQDRQRNHLLSGRTKQHPDFKTTRIRYSDISQRERALRIDRMSPMDPSGIQEKTLIQALVNDFQVNENAEGLSGYIHRQPAIAVDSAGNFVVVWEDGRDDESDIYCRRFDSEGTALESEFKVNDDNRASGQYNPSIAMDGSGNFIVVWEDDRNGKNEIYGQRFFADGTFLGSNFRINSEENYFPQFQPSVAMTDSGAFIVVWSEWQYYNSSDIYGQRYSSEGIAEGGLFKVNDDSGYPAQEPSVAVDEWGNSVVVWTEGQIYAQRYSSLGSPLGDNFKIENDSISSLQEHPSIAIDTAGSFIVVWSDDRNWSEDIYARLYDRSGKPAGGSFKVIDDSLDTQQTEPVVAADGSGNFVVAWLDKRDGGNAVYGQRLNSDGTADGNNFVITSSSGNFPAIDADRLGNFVAIWQKGIAAIDGRRFAADGSAVGEEFSVHSPLGDASRFFPSIAADDSGNIVVVWQEVLNSEYNIYGRRFTDKGLFLGHNFKVNKDSSVAGHFLPCVAANGQGNFVVVWEDERNGNFDIYGQRYNSEGEAVNGNFKINTDSGDGVQAAPAVAINSSGRFIVVWQDKRDGSQYDIYGQRYFSDGNPAGDNFKVNTDSGDAYQGTPSIAIDSTGNFVVVWVDGRNGMSELYGQLYAPDGNPIGANFKINADSGYAQQTEPSVAADQQGNFVVVWVDGSDIYGQQYSNAGTASGDNFQVNETGGNSLYAPDVAMDESGNFVVVWSNYHQGYYDIFEQRFSSTGQALGQNYKVNARDGKDPVVVLKNGRIINAWKSLVSSGIFANVLDWDDPLPIRDETASAPVEMRLSQNYPNPFNSVTTITYHITKTARVKLVIYTLLGQVVATLVNKEQLPGRYTVQFDASNLASGIYFYRLTTSKYSKTRRMLLLK</sequence>
<dbReference type="InterPro" id="IPR026444">
    <property type="entry name" value="Secre_tail"/>
</dbReference>
<comment type="caution">
    <text evidence="2">The sequence shown here is derived from an EMBL/GenBank/DDBJ whole genome shotgun (WGS) entry which is preliminary data.</text>
</comment>
<dbReference type="Pfam" id="PF18962">
    <property type="entry name" value="Por_Secre_tail"/>
    <property type="match status" value="1"/>
</dbReference>
<dbReference type="Gene3D" id="2.60.40.4070">
    <property type="match status" value="1"/>
</dbReference>
<accession>A0A7V4WTI3</accession>
<gene>
    <name evidence="2" type="ORF">ENK44_00580</name>
</gene>
<reference evidence="2" key="1">
    <citation type="journal article" date="2020" name="mSystems">
        <title>Genome- and Community-Level Interaction Insights into Carbon Utilization and Element Cycling Functions of Hydrothermarchaeota in Hydrothermal Sediment.</title>
        <authorList>
            <person name="Zhou Z."/>
            <person name="Liu Y."/>
            <person name="Xu W."/>
            <person name="Pan J."/>
            <person name="Luo Z.H."/>
            <person name="Li M."/>
        </authorList>
    </citation>
    <scope>NUCLEOTIDE SEQUENCE [LARGE SCALE GENOMIC DNA]</scope>
    <source>
        <strain evidence="2">HyVt-577</strain>
    </source>
</reference>
<feature type="domain" description="Secretion system C-terminal sorting" evidence="1">
    <location>
        <begin position="832"/>
        <end position="906"/>
    </location>
</feature>
<organism evidence="2">
    <name type="scientific">Caldithrix abyssi</name>
    <dbReference type="NCBI Taxonomy" id="187145"/>
    <lineage>
        <taxon>Bacteria</taxon>
        <taxon>Pseudomonadati</taxon>
        <taxon>Calditrichota</taxon>
        <taxon>Calditrichia</taxon>
        <taxon>Calditrichales</taxon>
        <taxon>Calditrichaceae</taxon>
        <taxon>Caldithrix</taxon>
    </lineage>
</organism>